<dbReference type="InterPro" id="IPR036098">
    <property type="entry name" value="Thymidylate_synthase_ThyX_sf"/>
</dbReference>
<dbReference type="PROSITE" id="PS51331">
    <property type="entry name" value="THYX"/>
    <property type="match status" value="1"/>
</dbReference>
<dbReference type="PANTHER" id="PTHR34934:SF1">
    <property type="entry name" value="FLAVIN-DEPENDENT THYMIDYLATE SYNTHASE"/>
    <property type="match status" value="1"/>
</dbReference>
<dbReference type="GO" id="GO:0050660">
    <property type="term" value="F:flavin adenine dinucleotide binding"/>
    <property type="evidence" value="ECO:0007669"/>
    <property type="project" value="UniProtKB-UniRule"/>
</dbReference>
<keyword evidence="1" id="KW-0274">FAD</keyword>
<comment type="subunit">
    <text evidence="1">Homotetramer.</text>
</comment>
<organism evidence="2 3">
    <name type="scientific">Anaerobaca lacustris</name>
    <dbReference type="NCBI Taxonomy" id="3044600"/>
    <lineage>
        <taxon>Bacteria</taxon>
        <taxon>Pseudomonadati</taxon>
        <taxon>Planctomycetota</taxon>
        <taxon>Phycisphaerae</taxon>
        <taxon>Sedimentisphaerales</taxon>
        <taxon>Anaerobacaceae</taxon>
        <taxon>Anaerobaca</taxon>
    </lineage>
</organism>
<proteinExistence type="inferred from homology"/>
<feature type="binding site" evidence="1">
    <location>
        <position position="164"/>
    </location>
    <ligand>
        <name>FAD</name>
        <dbReference type="ChEBI" id="CHEBI:57692"/>
        <note>ligand shared between neighboring subunits</note>
    </ligand>
</feature>
<keyword evidence="1" id="KW-0285">Flavoprotein</keyword>
<comment type="caution">
    <text evidence="2">The sequence shown here is derived from an EMBL/GenBank/DDBJ whole genome shotgun (WGS) entry which is preliminary data.</text>
</comment>
<dbReference type="InterPro" id="IPR003669">
    <property type="entry name" value="Thymidylate_synthase_ThyX"/>
</dbReference>
<accession>A0AAW6TXV8</accession>
<dbReference type="SUPFAM" id="SSF69796">
    <property type="entry name" value="Thymidylate synthase-complementing protein Thy1"/>
    <property type="match status" value="1"/>
</dbReference>
<dbReference type="Gene3D" id="3.30.1360.170">
    <property type="match status" value="1"/>
</dbReference>
<evidence type="ECO:0000256" key="1">
    <source>
        <dbReference type="HAMAP-Rule" id="MF_01408"/>
    </source>
</evidence>
<dbReference type="GO" id="GO:0006235">
    <property type="term" value="P:dTTP biosynthetic process"/>
    <property type="evidence" value="ECO:0007669"/>
    <property type="project" value="UniProtKB-UniRule"/>
</dbReference>
<gene>
    <name evidence="1 2" type="primary">thyX</name>
    <name evidence="2" type="ORF">QJ522_04295</name>
</gene>
<evidence type="ECO:0000313" key="2">
    <source>
        <dbReference type="EMBL" id="MDI6448254.1"/>
    </source>
</evidence>
<feature type="binding site" evidence="1">
    <location>
        <begin position="82"/>
        <end position="84"/>
    </location>
    <ligand>
        <name>FAD</name>
        <dbReference type="ChEBI" id="CHEBI:57692"/>
        <note>ligand shared between neighboring subunits</note>
    </ligand>
</feature>
<feature type="binding site" evidence="1">
    <location>
        <begin position="158"/>
        <end position="160"/>
    </location>
    <ligand>
        <name>FAD</name>
        <dbReference type="ChEBI" id="CHEBI:57692"/>
        <note>ligand shared between neighboring subunits</note>
    </ligand>
</feature>
<comment type="catalytic activity">
    <reaction evidence="1">
        <text>dUMP + (6R)-5,10-methylene-5,6,7,8-tetrahydrofolate + NADPH + H(+) = dTMP + (6S)-5,6,7,8-tetrahydrofolate + NADP(+)</text>
        <dbReference type="Rhea" id="RHEA:29043"/>
        <dbReference type="ChEBI" id="CHEBI:15378"/>
        <dbReference type="ChEBI" id="CHEBI:15636"/>
        <dbReference type="ChEBI" id="CHEBI:57453"/>
        <dbReference type="ChEBI" id="CHEBI:57783"/>
        <dbReference type="ChEBI" id="CHEBI:58349"/>
        <dbReference type="ChEBI" id="CHEBI:63528"/>
        <dbReference type="ChEBI" id="CHEBI:246422"/>
        <dbReference type="EC" id="2.1.1.148"/>
    </reaction>
</comment>
<dbReference type="GO" id="GO:0006231">
    <property type="term" value="P:dTMP biosynthetic process"/>
    <property type="evidence" value="ECO:0007669"/>
    <property type="project" value="UniProtKB-UniRule"/>
</dbReference>
<keyword evidence="1 2" id="KW-0808">Transferase</keyword>
<dbReference type="RefSeq" id="WP_349243663.1">
    <property type="nucleotide sequence ID" value="NZ_JASCXX010000004.1"/>
</dbReference>
<dbReference type="Proteomes" id="UP001431776">
    <property type="component" value="Unassembled WGS sequence"/>
</dbReference>
<dbReference type="NCBIfam" id="TIGR02170">
    <property type="entry name" value="thyX"/>
    <property type="match status" value="1"/>
</dbReference>
<feature type="binding site" description="in other chain" evidence="1">
    <location>
        <position position="142"/>
    </location>
    <ligand>
        <name>dUMP</name>
        <dbReference type="ChEBI" id="CHEBI:246422"/>
        <note>ligand shared between dimeric partners</note>
    </ligand>
</feature>
<dbReference type="GO" id="GO:0050797">
    <property type="term" value="F:thymidylate synthase (FAD) activity"/>
    <property type="evidence" value="ECO:0007669"/>
    <property type="project" value="UniProtKB-UniRule"/>
</dbReference>
<feature type="active site" description="Involved in ionization of N3 of dUMP, leading to its activation" evidence="1">
    <location>
        <position position="169"/>
    </location>
</feature>
<dbReference type="EC" id="2.1.1.148" evidence="1"/>
<comment type="similarity">
    <text evidence="1">Belongs to the thymidylate synthase ThyX family.</text>
</comment>
<dbReference type="GO" id="GO:0004799">
    <property type="term" value="F:thymidylate synthase activity"/>
    <property type="evidence" value="ECO:0007669"/>
    <property type="project" value="TreeGrafter"/>
</dbReference>
<protein>
    <recommendedName>
        <fullName evidence="1">Flavin-dependent thymidylate synthase</fullName>
        <shortName evidence="1">FDTS</shortName>
        <ecNumber evidence="1">2.1.1.148</ecNumber>
    </recommendedName>
    <alternativeName>
        <fullName evidence="1">FAD-dependent thymidylate synthase</fullName>
    </alternativeName>
    <alternativeName>
        <fullName evidence="1">Thymidylate synthase ThyX</fullName>
        <shortName evidence="1">TS</shortName>
        <shortName evidence="1">TSase</shortName>
    </alternativeName>
</protein>
<keyword evidence="1" id="KW-0545">Nucleotide biosynthesis</keyword>
<name>A0AAW6TXV8_9BACT</name>
<dbReference type="PANTHER" id="PTHR34934">
    <property type="entry name" value="FLAVIN-DEPENDENT THYMIDYLATE SYNTHASE"/>
    <property type="match status" value="1"/>
</dbReference>
<reference evidence="2" key="1">
    <citation type="submission" date="2023-05" db="EMBL/GenBank/DDBJ databases">
        <title>Anaerotaeda fermentans gen. nov., sp. nov., a novel anaerobic planctomycete of the new family within the order Sedimentisphaerales isolated from Taman Peninsula, Russia.</title>
        <authorList>
            <person name="Khomyakova M.A."/>
            <person name="Merkel A.Y."/>
            <person name="Slobodkin A.I."/>
        </authorList>
    </citation>
    <scope>NUCLEOTIDE SEQUENCE</scope>
    <source>
        <strain evidence="2">M17dextr</strain>
    </source>
</reference>
<sequence length="204" mass="24063">MNQQVCDRRLEVELLAITPDPERVIEQAGRTCYLSFDRIEEDSHQAFIRRLIKMGHESPLEHACATFRIRNCSRAMTHQLVRHRLMSVSQQSQRYVDEDEFAYVVPESLPAEYADDFHQDMRTIQQMYRKWRDRGLRKEDARFVLPNACTSEIVVSANFREWRHIFKLRTSAKAQWEIRDACRAMLSILADRAGACFDDILPEK</sequence>
<dbReference type="AlphaFoldDB" id="A0AAW6TXV8"/>
<feature type="binding site" evidence="1">
    <location>
        <position position="169"/>
    </location>
    <ligand>
        <name>dUMP</name>
        <dbReference type="ChEBI" id="CHEBI:246422"/>
        <note>ligand shared between dimeric partners</note>
    </ligand>
</feature>
<dbReference type="Pfam" id="PF02511">
    <property type="entry name" value="Thy1"/>
    <property type="match status" value="1"/>
</dbReference>
<dbReference type="GO" id="GO:0032259">
    <property type="term" value="P:methylation"/>
    <property type="evidence" value="ECO:0007669"/>
    <property type="project" value="UniProtKB-KW"/>
</dbReference>
<comment type="cofactor">
    <cofactor evidence="1">
        <name>FAD</name>
        <dbReference type="ChEBI" id="CHEBI:57692"/>
    </cofactor>
    <text evidence="1">Binds 4 FAD per tetramer. Each FAD binding site is formed by three monomers.</text>
</comment>
<feature type="binding site" evidence="1">
    <location>
        <begin position="79"/>
        <end position="82"/>
    </location>
    <ligand>
        <name>dUMP</name>
        <dbReference type="ChEBI" id="CHEBI:246422"/>
        <note>ligand shared between dimeric partners</note>
    </ligand>
</feature>
<comment type="pathway">
    <text evidence="1">Pyrimidine metabolism; dTTP biosynthesis.</text>
</comment>
<dbReference type="HAMAP" id="MF_01408">
    <property type="entry name" value="ThyX"/>
    <property type="match status" value="1"/>
</dbReference>
<feature type="binding site" evidence="1">
    <location>
        <position position="90"/>
    </location>
    <ligand>
        <name>FAD</name>
        <dbReference type="ChEBI" id="CHEBI:57692"/>
        <note>ligand shared between neighboring subunits</note>
    </ligand>
</feature>
<feature type="binding site" description="in other chain" evidence="1">
    <location>
        <begin position="90"/>
        <end position="94"/>
    </location>
    <ligand>
        <name>dUMP</name>
        <dbReference type="ChEBI" id="CHEBI:246422"/>
        <note>ligand shared between dimeric partners</note>
    </ligand>
</feature>
<dbReference type="EMBL" id="JASCXX010000004">
    <property type="protein sequence ID" value="MDI6448254.1"/>
    <property type="molecule type" value="Genomic_DNA"/>
</dbReference>
<evidence type="ECO:0000313" key="3">
    <source>
        <dbReference type="Proteomes" id="UP001431776"/>
    </source>
</evidence>
<keyword evidence="1" id="KW-0521">NADP</keyword>
<keyword evidence="1 2" id="KW-0489">Methyltransferase</keyword>
<feature type="binding site" evidence="1">
    <location>
        <position position="58"/>
    </location>
    <ligand>
        <name>FAD</name>
        <dbReference type="ChEBI" id="CHEBI:57692"/>
        <note>ligand shared between neighboring subunits</note>
    </ligand>
</feature>
<dbReference type="CDD" id="cd20175">
    <property type="entry name" value="ThyX"/>
    <property type="match status" value="1"/>
</dbReference>
<comment type="function">
    <text evidence="1">Catalyzes the reductive methylation of 2'-deoxyuridine-5'-monophosphate (dUMP) to 2'-deoxythymidine-5'-monophosphate (dTMP) while utilizing 5,10-methylenetetrahydrofolate (mTHF) as the methyl donor, and NADPH and FADH(2) as the reductant.</text>
</comment>
<dbReference type="GO" id="GO:0070402">
    <property type="term" value="F:NADPH binding"/>
    <property type="evidence" value="ECO:0007669"/>
    <property type="project" value="TreeGrafter"/>
</dbReference>
<keyword evidence="3" id="KW-1185">Reference proteome</keyword>